<evidence type="ECO:0000259" key="9">
    <source>
        <dbReference type="PROSITE" id="PS50928"/>
    </source>
</evidence>
<feature type="transmembrane region" description="Helical" evidence="8">
    <location>
        <begin position="203"/>
        <end position="227"/>
    </location>
</feature>
<dbReference type="Gene3D" id="1.10.3720.10">
    <property type="entry name" value="MetI-like"/>
    <property type="match status" value="1"/>
</dbReference>
<evidence type="ECO:0000256" key="4">
    <source>
        <dbReference type="ARBA" id="ARBA00022475"/>
    </source>
</evidence>
<dbReference type="Pfam" id="PF00528">
    <property type="entry name" value="BPD_transp_1"/>
    <property type="match status" value="1"/>
</dbReference>
<keyword evidence="3 8" id="KW-0813">Transport</keyword>
<evidence type="ECO:0000256" key="3">
    <source>
        <dbReference type="ARBA" id="ARBA00022448"/>
    </source>
</evidence>
<dbReference type="GO" id="GO:0022857">
    <property type="term" value="F:transmembrane transporter activity"/>
    <property type="evidence" value="ECO:0007669"/>
    <property type="project" value="InterPro"/>
</dbReference>
<dbReference type="PANTHER" id="PTHR30614">
    <property type="entry name" value="MEMBRANE COMPONENT OF AMINO ACID ABC TRANSPORTER"/>
    <property type="match status" value="1"/>
</dbReference>
<evidence type="ECO:0000256" key="8">
    <source>
        <dbReference type="RuleBase" id="RU363032"/>
    </source>
</evidence>
<evidence type="ECO:0000256" key="1">
    <source>
        <dbReference type="ARBA" id="ARBA00004429"/>
    </source>
</evidence>
<accession>A0A2U1CQ16</accession>
<dbReference type="InterPro" id="IPR000515">
    <property type="entry name" value="MetI-like"/>
</dbReference>
<dbReference type="RefSeq" id="WP_116517268.1">
    <property type="nucleotide sequence ID" value="NZ_JACCEX010000001.1"/>
</dbReference>
<feature type="domain" description="ABC transmembrane type-1" evidence="9">
    <location>
        <begin position="29"/>
        <end position="229"/>
    </location>
</feature>
<evidence type="ECO:0000256" key="2">
    <source>
        <dbReference type="ARBA" id="ARBA00010072"/>
    </source>
</evidence>
<evidence type="ECO:0000313" key="11">
    <source>
        <dbReference type="Proteomes" id="UP000246145"/>
    </source>
</evidence>
<dbReference type="PANTHER" id="PTHR30614:SF42">
    <property type="entry name" value="GLUTAMATE_ASPARTATE IMPORT PERMEASE PROTEIN GLTJ"/>
    <property type="match status" value="1"/>
</dbReference>
<dbReference type="PROSITE" id="PS50928">
    <property type="entry name" value="ABC_TM1"/>
    <property type="match status" value="1"/>
</dbReference>
<dbReference type="SUPFAM" id="SSF161098">
    <property type="entry name" value="MetI-like"/>
    <property type="match status" value="1"/>
</dbReference>
<name>A0A2U1CQ16_9BURK</name>
<dbReference type="Proteomes" id="UP000246145">
    <property type="component" value="Unassembled WGS sequence"/>
</dbReference>
<dbReference type="GO" id="GO:0006865">
    <property type="term" value="P:amino acid transport"/>
    <property type="evidence" value="ECO:0007669"/>
    <property type="project" value="TreeGrafter"/>
</dbReference>
<proteinExistence type="inferred from homology"/>
<keyword evidence="6 8" id="KW-1133">Transmembrane helix</keyword>
<keyword evidence="7 8" id="KW-0472">Membrane</keyword>
<feature type="transmembrane region" description="Helical" evidence="8">
    <location>
        <begin position="65"/>
        <end position="87"/>
    </location>
</feature>
<dbReference type="CDD" id="cd06261">
    <property type="entry name" value="TM_PBP2"/>
    <property type="match status" value="1"/>
</dbReference>
<dbReference type="AlphaFoldDB" id="A0A2U1CQ16"/>
<protein>
    <submittedName>
        <fullName evidence="10">L-glutamate ABC transporter membrane protein /L-aspartate ABC transporter membrane protein</fullName>
    </submittedName>
</protein>
<feature type="transmembrane region" description="Helical" evidence="8">
    <location>
        <begin position="29"/>
        <end position="53"/>
    </location>
</feature>
<keyword evidence="4" id="KW-1003">Cell membrane</keyword>
<evidence type="ECO:0000256" key="7">
    <source>
        <dbReference type="ARBA" id="ARBA00023136"/>
    </source>
</evidence>
<evidence type="ECO:0000313" key="10">
    <source>
        <dbReference type="EMBL" id="PVY67986.1"/>
    </source>
</evidence>
<dbReference type="GO" id="GO:0043190">
    <property type="term" value="C:ATP-binding cassette (ABC) transporter complex"/>
    <property type="evidence" value="ECO:0007669"/>
    <property type="project" value="InterPro"/>
</dbReference>
<dbReference type="EMBL" id="QEKO01000001">
    <property type="protein sequence ID" value="PVY67986.1"/>
    <property type="molecule type" value="Genomic_DNA"/>
</dbReference>
<comment type="caution">
    <text evidence="10">The sequence shown here is derived from an EMBL/GenBank/DDBJ whole genome shotgun (WGS) entry which is preliminary data.</text>
</comment>
<keyword evidence="5 8" id="KW-0812">Transmembrane</keyword>
<evidence type="ECO:0000256" key="5">
    <source>
        <dbReference type="ARBA" id="ARBA00022692"/>
    </source>
</evidence>
<evidence type="ECO:0000256" key="6">
    <source>
        <dbReference type="ARBA" id="ARBA00022989"/>
    </source>
</evidence>
<sequence length="246" mass="27124">MNYNWNWMVFWDPSPDGTGTYLYTLIRGVYWTLGASAAAWIIALAFGVVVGVLRTSGIGWLQRVCAGYVELFRNVPLLVQIFLWYFVMPEVVPESLGNAIKSADPTWSTFWTAVIALGLFTSARIAEQIRAGIESLPRGQGMAATALGLTRPQAYRYVLLPITARIIMPPLASEALNLIKNSSVAFTIGLLELTGAARAMQEFTFQIFESFAAATVLYLIINILVVAGMRHIERRLQVPGYLGAAR</sequence>
<dbReference type="OrthoDB" id="6534575at2"/>
<reference evidence="10 11" key="1">
    <citation type="submission" date="2018-04" db="EMBL/GenBank/DDBJ databases">
        <title>Genomic Encyclopedia of Type Strains, Phase IV (KMG-IV): sequencing the most valuable type-strain genomes for metagenomic binning, comparative biology and taxonomic classification.</title>
        <authorList>
            <person name="Goeker M."/>
        </authorList>
    </citation>
    <scope>NUCLEOTIDE SEQUENCE [LARGE SCALE GENOMIC DNA]</scope>
    <source>
        <strain evidence="10 11">DSM 10065</strain>
    </source>
</reference>
<feature type="transmembrane region" description="Helical" evidence="8">
    <location>
        <begin position="107"/>
        <end position="126"/>
    </location>
</feature>
<keyword evidence="11" id="KW-1185">Reference proteome</keyword>
<dbReference type="NCBIfam" id="TIGR01726">
    <property type="entry name" value="HEQRo_perm_3TM"/>
    <property type="match status" value="1"/>
</dbReference>
<comment type="subcellular location">
    <subcellularLocation>
        <location evidence="1">Cell inner membrane</location>
        <topology evidence="1">Multi-pass membrane protein</topology>
    </subcellularLocation>
    <subcellularLocation>
        <location evidence="8">Cell membrane</location>
        <topology evidence="8">Multi-pass membrane protein</topology>
    </subcellularLocation>
</comment>
<dbReference type="InterPro" id="IPR010065">
    <property type="entry name" value="AA_ABC_transptr_permease_3TM"/>
</dbReference>
<comment type="similarity">
    <text evidence="2">Belongs to the binding-protein-dependent transport system permease family. HisMQ subfamily.</text>
</comment>
<dbReference type="InterPro" id="IPR035906">
    <property type="entry name" value="MetI-like_sf"/>
</dbReference>
<dbReference type="STRING" id="1231391.GCA_000308195_01777"/>
<organism evidence="10 11">
    <name type="scientific">Pusillimonas noertemannii</name>
    <dbReference type="NCBI Taxonomy" id="305977"/>
    <lineage>
        <taxon>Bacteria</taxon>
        <taxon>Pseudomonadati</taxon>
        <taxon>Pseudomonadota</taxon>
        <taxon>Betaproteobacteria</taxon>
        <taxon>Burkholderiales</taxon>
        <taxon>Alcaligenaceae</taxon>
        <taxon>Pusillimonas</taxon>
    </lineage>
</organism>
<dbReference type="InterPro" id="IPR043429">
    <property type="entry name" value="ArtM/GltK/GlnP/TcyL/YhdX-like"/>
</dbReference>
<gene>
    <name evidence="10" type="ORF">C7440_0372</name>
</gene>